<gene>
    <name evidence="2" type="ORF">K402DRAFT_450359</name>
</gene>
<evidence type="ECO:0000313" key="2">
    <source>
        <dbReference type="EMBL" id="KAF1991423.1"/>
    </source>
</evidence>
<protein>
    <submittedName>
        <fullName evidence="2">Uncharacterized protein</fullName>
    </submittedName>
</protein>
<organism evidence="2 3">
    <name type="scientific">Aulographum hederae CBS 113979</name>
    <dbReference type="NCBI Taxonomy" id="1176131"/>
    <lineage>
        <taxon>Eukaryota</taxon>
        <taxon>Fungi</taxon>
        <taxon>Dikarya</taxon>
        <taxon>Ascomycota</taxon>
        <taxon>Pezizomycotina</taxon>
        <taxon>Dothideomycetes</taxon>
        <taxon>Pleosporomycetidae</taxon>
        <taxon>Aulographales</taxon>
        <taxon>Aulographaceae</taxon>
    </lineage>
</organism>
<keyword evidence="3" id="KW-1185">Reference proteome</keyword>
<feature type="chain" id="PRO_5026007847" evidence="1">
    <location>
        <begin position="21"/>
        <end position="201"/>
    </location>
</feature>
<sequence length="201" mass="21557">MKSLTTLLTLLTFLLPLTHAMPPTNIDFDLSPDLLKRQSPNTTLPLSTSTSPTSTPVPTPSYLCAYGDFGFKSPAPNTTITQLDDGTYSGTSFEILFCSNQYFKTRSVGLTVGLSSVGRVDKGGMVLALDYRPSGDGKVAGAGFYGYLFNVTIYPISGSYISGKRTLSGFEVATGYYNAYNYNVDSLDLDFVVVKGEGADP</sequence>
<reference evidence="2" key="1">
    <citation type="journal article" date="2020" name="Stud. Mycol.">
        <title>101 Dothideomycetes genomes: a test case for predicting lifestyles and emergence of pathogens.</title>
        <authorList>
            <person name="Haridas S."/>
            <person name="Albert R."/>
            <person name="Binder M."/>
            <person name="Bloem J."/>
            <person name="Labutti K."/>
            <person name="Salamov A."/>
            <person name="Andreopoulos B."/>
            <person name="Baker S."/>
            <person name="Barry K."/>
            <person name="Bills G."/>
            <person name="Bluhm B."/>
            <person name="Cannon C."/>
            <person name="Castanera R."/>
            <person name="Culley D."/>
            <person name="Daum C."/>
            <person name="Ezra D."/>
            <person name="Gonzalez J."/>
            <person name="Henrissat B."/>
            <person name="Kuo A."/>
            <person name="Liang C."/>
            <person name="Lipzen A."/>
            <person name="Lutzoni F."/>
            <person name="Magnuson J."/>
            <person name="Mondo S."/>
            <person name="Nolan M."/>
            <person name="Ohm R."/>
            <person name="Pangilinan J."/>
            <person name="Park H.-J."/>
            <person name="Ramirez L."/>
            <person name="Alfaro M."/>
            <person name="Sun H."/>
            <person name="Tritt A."/>
            <person name="Yoshinaga Y."/>
            <person name="Zwiers L.-H."/>
            <person name="Turgeon B."/>
            <person name="Goodwin S."/>
            <person name="Spatafora J."/>
            <person name="Crous P."/>
            <person name="Grigoriev I."/>
        </authorList>
    </citation>
    <scope>NUCLEOTIDE SEQUENCE</scope>
    <source>
        <strain evidence="2">CBS 113979</strain>
    </source>
</reference>
<keyword evidence="1" id="KW-0732">Signal</keyword>
<dbReference type="AlphaFoldDB" id="A0A6G1HE18"/>
<dbReference type="Proteomes" id="UP000800041">
    <property type="component" value="Unassembled WGS sequence"/>
</dbReference>
<name>A0A6G1HE18_9PEZI</name>
<proteinExistence type="predicted"/>
<dbReference type="EMBL" id="ML977139">
    <property type="protein sequence ID" value="KAF1991423.1"/>
    <property type="molecule type" value="Genomic_DNA"/>
</dbReference>
<dbReference type="OrthoDB" id="5392397at2759"/>
<feature type="signal peptide" evidence="1">
    <location>
        <begin position="1"/>
        <end position="20"/>
    </location>
</feature>
<accession>A0A6G1HE18</accession>
<evidence type="ECO:0000313" key="3">
    <source>
        <dbReference type="Proteomes" id="UP000800041"/>
    </source>
</evidence>
<evidence type="ECO:0000256" key="1">
    <source>
        <dbReference type="SAM" id="SignalP"/>
    </source>
</evidence>